<feature type="region of interest" description="Disordered" evidence="4">
    <location>
        <begin position="145"/>
        <end position="174"/>
    </location>
</feature>
<evidence type="ECO:0000313" key="7">
    <source>
        <dbReference type="Proteomes" id="UP000094236"/>
    </source>
</evidence>
<name>A0A1E4TNN7_PACTA</name>
<evidence type="ECO:0000313" key="6">
    <source>
        <dbReference type="EMBL" id="ODV93332.1"/>
    </source>
</evidence>
<organism evidence="6 7">
    <name type="scientific">Pachysolen tannophilus NRRL Y-2460</name>
    <dbReference type="NCBI Taxonomy" id="669874"/>
    <lineage>
        <taxon>Eukaryota</taxon>
        <taxon>Fungi</taxon>
        <taxon>Dikarya</taxon>
        <taxon>Ascomycota</taxon>
        <taxon>Saccharomycotina</taxon>
        <taxon>Pichiomycetes</taxon>
        <taxon>Pachysolenaceae</taxon>
        <taxon>Pachysolen</taxon>
    </lineage>
</organism>
<comment type="similarity">
    <text evidence="1">Belongs to the SWC5 family.</text>
</comment>
<dbReference type="Proteomes" id="UP000094236">
    <property type="component" value="Unassembled WGS sequence"/>
</dbReference>
<comment type="function">
    <text evidence="3">Component of the SWR1 complex which mediates the ATP-dependent exchange of histone H2A for the H2A variant HZT1 leading to transcriptional regulation of selected genes by chromatin remodeling. Involved in chromosome stability.</text>
</comment>
<keyword evidence="7" id="KW-1185">Reference proteome</keyword>
<dbReference type="Pfam" id="PF07572">
    <property type="entry name" value="BCNT"/>
    <property type="match status" value="1"/>
</dbReference>
<dbReference type="OrthoDB" id="445677at2759"/>
<dbReference type="PROSITE" id="PS51279">
    <property type="entry name" value="BCNT_C"/>
    <property type="match status" value="1"/>
</dbReference>
<dbReference type="PANTHER" id="PTHR48407">
    <property type="entry name" value="CRANIOFACIAL DEVELOPMENT PROTEIN 1"/>
    <property type="match status" value="1"/>
</dbReference>
<feature type="region of interest" description="Disordered" evidence="4">
    <location>
        <begin position="214"/>
        <end position="250"/>
    </location>
</feature>
<evidence type="ECO:0000256" key="4">
    <source>
        <dbReference type="SAM" id="MobiDB-lite"/>
    </source>
</evidence>
<dbReference type="InterPro" id="IPR011421">
    <property type="entry name" value="BCNT-C"/>
</dbReference>
<dbReference type="AlphaFoldDB" id="A0A1E4TNN7"/>
<proteinExistence type="inferred from homology"/>
<dbReference type="PANTHER" id="PTHR48407:SF1">
    <property type="entry name" value="CRANIOFACIAL DEVELOPMENT PROTEIN 1"/>
    <property type="match status" value="1"/>
</dbReference>
<evidence type="ECO:0000259" key="5">
    <source>
        <dbReference type="PROSITE" id="PS51279"/>
    </source>
</evidence>
<evidence type="ECO:0000256" key="3">
    <source>
        <dbReference type="ARBA" id="ARBA00025222"/>
    </source>
</evidence>
<feature type="domain" description="BCNT-C" evidence="5">
    <location>
        <begin position="247"/>
        <end position="321"/>
    </location>
</feature>
<accession>A0A1E4TNN7</accession>
<dbReference type="GO" id="GO:0000812">
    <property type="term" value="C:Swr1 complex"/>
    <property type="evidence" value="ECO:0007669"/>
    <property type="project" value="EnsemblFungi"/>
</dbReference>
<dbReference type="GO" id="GO:0006338">
    <property type="term" value="P:chromatin remodeling"/>
    <property type="evidence" value="ECO:0007669"/>
    <property type="project" value="EnsemblFungi"/>
</dbReference>
<dbReference type="STRING" id="669874.A0A1E4TNN7"/>
<feature type="compositionally biased region" description="Polar residues" evidence="4">
    <location>
        <begin position="145"/>
        <end position="164"/>
    </location>
</feature>
<evidence type="ECO:0000256" key="2">
    <source>
        <dbReference type="ARBA" id="ARBA00019138"/>
    </source>
</evidence>
<feature type="compositionally biased region" description="Basic and acidic residues" evidence="4">
    <location>
        <begin position="165"/>
        <end position="174"/>
    </location>
</feature>
<protein>
    <recommendedName>
        <fullName evidence="2">SWR1-complex protein 5</fullName>
    </recommendedName>
</protein>
<evidence type="ECO:0000256" key="1">
    <source>
        <dbReference type="ARBA" id="ARBA00010465"/>
    </source>
</evidence>
<dbReference type="InterPro" id="IPR027124">
    <property type="entry name" value="Swc5/CFDP1/2"/>
</dbReference>
<feature type="compositionally biased region" description="Polar residues" evidence="4">
    <location>
        <begin position="214"/>
        <end position="230"/>
    </location>
</feature>
<gene>
    <name evidence="6" type="ORF">PACTADRAFT_51934</name>
</gene>
<reference evidence="7" key="1">
    <citation type="submission" date="2016-05" db="EMBL/GenBank/DDBJ databases">
        <title>Comparative genomics of biotechnologically important yeasts.</title>
        <authorList>
            <consortium name="DOE Joint Genome Institute"/>
            <person name="Riley R."/>
            <person name="Haridas S."/>
            <person name="Wolfe K.H."/>
            <person name="Lopes M.R."/>
            <person name="Hittinger C.T."/>
            <person name="Goker M."/>
            <person name="Salamov A."/>
            <person name="Wisecaver J."/>
            <person name="Long T.M."/>
            <person name="Aerts A.L."/>
            <person name="Barry K."/>
            <person name="Choi C."/>
            <person name="Clum A."/>
            <person name="Coughlan A.Y."/>
            <person name="Deshpande S."/>
            <person name="Douglass A.P."/>
            <person name="Hanson S.J."/>
            <person name="Klenk H.-P."/>
            <person name="Labutti K."/>
            <person name="Lapidus A."/>
            <person name="Lindquist E."/>
            <person name="Lipzen A."/>
            <person name="Meier-Kolthoff J.P."/>
            <person name="Ohm R.A."/>
            <person name="Otillar R.P."/>
            <person name="Pangilinan J."/>
            <person name="Peng Y."/>
            <person name="Rokas A."/>
            <person name="Rosa C.A."/>
            <person name="Scheuner C."/>
            <person name="Sibirny A.A."/>
            <person name="Slot J.C."/>
            <person name="Stielow J.B."/>
            <person name="Sun H."/>
            <person name="Kurtzman C.P."/>
            <person name="Blackwell M."/>
            <person name="Grigoriev I.V."/>
            <person name="Jeffries T.W."/>
        </authorList>
    </citation>
    <scope>NUCLEOTIDE SEQUENCE [LARGE SCALE GENOMIC DNA]</scope>
    <source>
        <strain evidence="7">NRRL Y-2460</strain>
    </source>
</reference>
<feature type="compositionally biased region" description="Acidic residues" evidence="4">
    <location>
        <begin position="44"/>
        <end position="55"/>
    </location>
</feature>
<sequence>MSEAEFEAAKDKVEELENGCDDNDEYNEDEDEDFDPTKFGDKDGVDDEDEEEEEEGKALKKVNNNKKKSRKVSDEYDEVEVQKDISRAGYDKIESSEGGLIKTRTQRAKEEQNAGKQFKTISQEQDSKLNINSIWNDLKTESSLKITKSSSPIEEDNINLNLSGDKQDFQKQEPEKIKIKTSYEFAGDIITEDKWVDASSAEAQAYLNSTKLKSTSLETPIQSRNQNQLKDSPASISGGPQRKSFKRKRPSLLDAVINDSKASKLSTLEKSRLDWSSYVDKHNIKDELKTNKKGGYLDKQDFLSRVERNLDDKYKASKKKL</sequence>
<dbReference type="GO" id="GO:0005829">
    <property type="term" value="C:cytosol"/>
    <property type="evidence" value="ECO:0007669"/>
    <property type="project" value="EnsemblFungi"/>
</dbReference>
<feature type="region of interest" description="Disordered" evidence="4">
    <location>
        <begin position="1"/>
        <end position="78"/>
    </location>
</feature>
<dbReference type="EMBL" id="KV454018">
    <property type="protein sequence ID" value="ODV93332.1"/>
    <property type="molecule type" value="Genomic_DNA"/>
</dbReference>
<feature type="compositionally biased region" description="Basic residues" evidence="4">
    <location>
        <begin position="59"/>
        <end position="70"/>
    </location>
</feature>
<feature type="compositionally biased region" description="Acidic residues" evidence="4">
    <location>
        <begin position="16"/>
        <end position="34"/>
    </location>
</feature>
<feature type="region of interest" description="Disordered" evidence="4">
    <location>
        <begin position="96"/>
        <end position="122"/>
    </location>
</feature>